<proteinExistence type="predicted"/>
<accession>A0A0N7F309</accession>
<dbReference type="EMBL" id="CP012752">
    <property type="protein sequence ID" value="ALG07319.1"/>
    <property type="molecule type" value="Genomic_DNA"/>
</dbReference>
<name>A0A0N7F309_9PSEU</name>
<gene>
    <name evidence="1" type="ORF">AOZ06_10640</name>
</gene>
<protein>
    <submittedName>
        <fullName evidence="1">Uncharacterized protein</fullName>
    </submittedName>
</protein>
<reference evidence="1 2" key="1">
    <citation type="submission" date="2015-07" db="EMBL/GenBank/DDBJ databases">
        <title>Genome sequencing of Kibdelosporangium phytohabitans.</title>
        <authorList>
            <person name="Qin S."/>
            <person name="Xing K."/>
        </authorList>
    </citation>
    <scope>NUCLEOTIDE SEQUENCE [LARGE SCALE GENOMIC DNA]</scope>
    <source>
        <strain evidence="1 2">KLBMP1111</strain>
    </source>
</reference>
<dbReference type="AlphaFoldDB" id="A0A0N7F309"/>
<organism evidence="1 2">
    <name type="scientific">Kibdelosporangium phytohabitans</name>
    <dbReference type="NCBI Taxonomy" id="860235"/>
    <lineage>
        <taxon>Bacteria</taxon>
        <taxon>Bacillati</taxon>
        <taxon>Actinomycetota</taxon>
        <taxon>Actinomycetes</taxon>
        <taxon>Pseudonocardiales</taxon>
        <taxon>Pseudonocardiaceae</taxon>
        <taxon>Kibdelosporangium</taxon>
    </lineage>
</organism>
<dbReference type="Proteomes" id="UP000063699">
    <property type="component" value="Chromosome"/>
</dbReference>
<keyword evidence="2" id="KW-1185">Reference proteome</keyword>
<evidence type="ECO:0000313" key="2">
    <source>
        <dbReference type="Proteomes" id="UP000063699"/>
    </source>
</evidence>
<dbReference type="RefSeq" id="WP_054289287.1">
    <property type="nucleotide sequence ID" value="NZ_CP012752.1"/>
</dbReference>
<dbReference type="KEGG" id="kphy:AOZ06_10640"/>
<dbReference type="STRING" id="860235.AOZ06_10640"/>
<evidence type="ECO:0000313" key="1">
    <source>
        <dbReference type="EMBL" id="ALG07319.1"/>
    </source>
</evidence>
<sequence>MSGNAARGQIENTQADNQFAEALRSAIRSSGLSLDRIQARLRARGTPVSIAALSYWQSGKRQPERNDSLTALGELENILKLPPGSLLALLPPPRPRGKQAAGVQPATETVQFERGILLGLLDALGTPDALDQEQQLTLVGLHDKCQLGDDGGQQLITTRAVFEARTDGQDRWLLIYKSDDPGAGAPALTAVRNCHLGRRQVDDANGLMVAELLFDQPIRRGDTYLIEYELRNAGPPYPKCNRTHWREFRRPIREYLLEIHFNSSNTPGRCQQFARPAGQKHARMRNLTLDACKSVHAVAIDFGPGLFGIEWE</sequence>
<dbReference type="OrthoDB" id="3690688at2"/>